<gene>
    <name evidence="2" type="ORF">SAMN05421803_11062</name>
</gene>
<dbReference type="RefSeq" id="WP_073380351.1">
    <property type="nucleotide sequence ID" value="NZ_FQZK01000010.1"/>
</dbReference>
<accession>A0A1M6MIP9</accession>
<sequence>MAVVLIRLKLALMRHSFTGMRVLGLVLALLGAALTWYLAVSSPGPRVRSDLLPLVFAVWAAAWALGPTVANGAGTLRSQYFALLPMDRRRTGALLLVTAFVDLGPALTLVASAALVWHGASLSAGAALVAVPAALLLWVSLISLSRLVFRALGAAMHSRLGMEIASVQWGLFLALIFFGWMAVQPALAATLELRDRGLGEGPTGALLAALPTSWPVHAVDAAGAGAWGSALGWLAATALTSLVLASVTAVLLAPRVTARGVRRRGRPPGARPLSRPARAVLPGTPLGAVVGKELRQWWRDPWRGLEVRASLWAGLFIGLLAWSSDTFSFFAPFAGVICAFIMVLATANMYGHDGTALWLTAVGQGPGTARADVRGRQIAIALLSAPGALALSVLFIVLTGEHWAWPYVLTGLAAVFGAGSGLSLLFSVVALSPGVDPQLRVDANDSGDNQVQVWLSLLSLPVLASPAVLAAVFLGLAGAPWAAVPVGVANGLLGALWLGRIAHRRLDGRLPETFTRIRYGKAVALQAVPEAGSLLDRLERTAISGNEETRPQGS</sequence>
<feature type="transmembrane region" description="Helical" evidence="1">
    <location>
        <begin position="404"/>
        <end position="432"/>
    </location>
</feature>
<proteinExistence type="predicted"/>
<reference evidence="2 3" key="1">
    <citation type="submission" date="2016-11" db="EMBL/GenBank/DDBJ databases">
        <authorList>
            <person name="Jaros S."/>
            <person name="Januszkiewicz K."/>
            <person name="Wedrychowicz H."/>
        </authorList>
    </citation>
    <scope>NUCLEOTIDE SEQUENCE [LARGE SCALE GENOMIC DNA]</scope>
    <source>
        <strain evidence="2 3">CGMCC 4.5723</strain>
    </source>
</reference>
<feature type="transmembrane region" description="Helical" evidence="1">
    <location>
        <begin position="329"/>
        <end position="350"/>
    </location>
</feature>
<dbReference type="Proteomes" id="UP000184452">
    <property type="component" value="Unassembled WGS sequence"/>
</dbReference>
<dbReference type="OrthoDB" id="2955510at2"/>
<organism evidence="2 3">
    <name type="scientific">Nocardiopsis flavescens</name>
    <dbReference type="NCBI Taxonomy" id="758803"/>
    <lineage>
        <taxon>Bacteria</taxon>
        <taxon>Bacillati</taxon>
        <taxon>Actinomycetota</taxon>
        <taxon>Actinomycetes</taxon>
        <taxon>Streptosporangiales</taxon>
        <taxon>Nocardiopsidaceae</taxon>
        <taxon>Nocardiopsis</taxon>
    </lineage>
</organism>
<feature type="transmembrane region" description="Helical" evidence="1">
    <location>
        <begin position="124"/>
        <end position="148"/>
    </location>
</feature>
<keyword evidence="1" id="KW-0472">Membrane</keyword>
<keyword evidence="1" id="KW-0812">Transmembrane</keyword>
<evidence type="ECO:0000313" key="3">
    <source>
        <dbReference type="Proteomes" id="UP000184452"/>
    </source>
</evidence>
<evidence type="ECO:0000256" key="1">
    <source>
        <dbReference type="SAM" id="Phobius"/>
    </source>
</evidence>
<feature type="transmembrane region" description="Helical" evidence="1">
    <location>
        <begin position="305"/>
        <end position="323"/>
    </location>
</feature>
<feature type="transmembrane region" description="Helical" evidence="1">
    <location>
        <begin position="160"/>
        <end position="183"/>
    </location>
</feature>
<keyword evidence="3" id="KW-1185">Reference proteome</keyword>
<dbReference type="AlphaFoldDB" id="A0A1M6MIP9"/>
<feature type="transmembrane region" description="Helical" evidence="1">
    <location>
        <begin position="481"/>
        <end position="499"/>
    </location>
</feature>
<feature type="transmembrane region" description="Helical" evidence="1">
    <location>
        <begin position="230"/>
        <end position="253"/>
    </location>
</feature>
<keyword evidence="1" id="KW-1133">Transmembrane helix</keyword>
<dbReference type="STRING" id="758803.SAMN05421803_11062"/>
<feature type="transmembrane region" description="Helical" evidence="1">
    <location>
        <begin position="51"/>
        <end position="73"/>
    </location>
</feature>
<name>A0A1M6MIP9_9ACTN</name>
<dbReference type="EMBL" id="FQZK01000010">
    <property type="protein sequence ID" value="SHJ83220.1"/>
    <property type="molecule type" value="Genomic_DNA"/>
</dbReference>
<protein>
    <submittedName>
        <fullName evidence="2">ABC-2 type transport system permease protein</fullName>
    </submittedName>
</protein>
<feature type="transmembrane region" description="Helical" evidence="1">
    <location>
        <begin position="94"/>
        <end position="118"/>
    </location>
</feature>
<feature type="transmembrane region" description="Helical" evidence="1">
    <location>
        <begin position="453"/>
        <end position="475"/>
    </location>
</feature>
<evidence type="ECO:0000313" key="2">
    <source>
        <dbReference type="EMBL" id="SHJ83220.1"/>
    </source>
</evidence>
<feature type="transmembrane region" description="Helical" evidence="1">
    <location>
        <begin position="378"/>
        <end position="398"/>
    </location>
</feature>